<dbReference type="CDD" id="cd00834">
    <property type="entry name" value="KAS_I_II"/>
    <property type="match status" value="1"/>
</dbReference>
<evidence type="ECO:0000256" key="9">
    <source>
        <dbReference type="ARBA" id="ARBA00023098"/>
    </source>
</evidence>
<dbReference type="Gene3D" id="3.40.47.10">
    <property type="match status" value="1"/>
</dbReference>
<evidence type="ECO:0000256" key="2">
    <source>
        <dbReference type="ARBA" id="ARBA00008467"/>
    </source>
</evidence>
<dbReference type="GO" id="GO:0006633">
    <property type="term" value="P:fatty acid biosynthetic process"/>
    <property type="evidence" value="ECO:0007669"/>
    <property type="project" value="UniProtKB-KW"/>
</dbReference>
<evidence type="ECO:0000256" key="1">
    <source>
        <dbReference type="ARBA" id="ARBA00004496"/>
    </source>
</evidence>
<comment type="subcellular location">
    <subcellularLocation>
        <location evidence="1">Cytoplasm</location>
    </subcellularLocation>
</comment>
<gene>
    <name evidence="19" type="ORF">CLV55_10769</name>
</gene>
<protein>
    <recommendedName>
        <fullName evidence="12">3-oxoacyl-[acyl-carrier-protein] synthase 1</fullName>
        <ecNumber evidence="4">2.3.1.41</ecNumber>
    </recommendedName>
    <alternativeName>
        <fullName evidence="13">3-oxoacyl-[acyl-carrier-protein] synthase I</fullName>
    </alternativeName>
    <alternativeName>
        <fullName evidence="14">Beta-ketoacyl-ACP synthase I</fullName>
    </alternativeName>
</protein>
<keyword evidence="5" id="KW-0963">Cytoplasm</keyword>
<organism evidence="19 20">
    <name type="scientific">Flavobacterium aciduliphilum</name>
    <dbReference type="NCBI Taxonomy" id="1101402"/>
    <lineage>
        <taxon>Bacteria</taxon>
        <taxon>Pseudomonadati</taxon>
        <taxon>Bacteroidota</taxon>
        <taxon>Flavobacteriia</taxon>
        <taxon>Flavobacteriales</taxon>
        <taxon>Flavobacteriaceae</taxon>
        <taxon>Flavobacterium</taxon>
    </lineage>
</organism>
<evidence type="ECO:0000313" key="19">
    <source>
        <dbReference type="EMBL" id="RAR71513.1"/>
    </source>
</evidence>
<dbReference type="InterPro" id="IPR000794">
    <property type="entry name" value="Beta-ketoacyl_synthase"/>
</dbReference>
<dbReference type="PROSITE" id="PS00606">
    <property type="entry name" value="KS3_1"/>
    <property type="match status" value="1"/>
</dbReference>
<evidence type="ECO:0000256" key="16">
    <source>
        <dbReference type="ARBA" id="ARBA00048506"/>
    </source>
</evidence>
<evidence type="ECO:0000256" key="5">
    <source>
        <dbReference type="ARBA" id="ARBA00022490"/>
    </source>
</evidence>
<evidence type="ECO:0000256" key="15">
    <source>
        <dbReference type="ARBA" id="ARBA00048121"/>
    </source>
</evidence>
<name>A0A328YEE4_9FLAO</name>
<evidence type="ECO:0000256" key="14">
    <source>
        <dbReference type="ARBA" id="ARBA00042143"/>
    </source>
</evidence>
<dbReference type="GO" id="GO:0005829">
    <property type="term" value="C:cytosol"/>
    <property type="evidence" value="ECO:0007669"/>
    <property type="project" value="TreeGrafter"/>
</dbReference>
<comment type="catalytic activity">
    <reaction evidence="16">
        <text>a fatty acyl-[ACP] + malonyl-[ACP] + H(+) = a 3-oxoacyl-[ACP] + holo-[ACP] + CO2</text>
        <dbReference type="Rhea" id="RHEA:22836"/>
        <dbReference type="Rhea" id="RHEA-COMP:9623"/>
        <dbReference type="Rhea" id="RHEA-COMP:9685"/>
        <dbReference type="Rhea" id="RHEA-COMP:9916"/>
        <dbReference type="Rhea" id="RHEA-COMP:14125"/>
        <dbReference type="ChEBI" id="CHEBI:15378"/>
        <dbReference type="ChEBI" id="CHEBI:16526"/>
        <dbReference type="ChEBI" id="CHEBI:64479"/>
        <dbReference type="ChEBI" id="CHEBI:78449"/>
        <dbReference type="ChEBI" id="CHEBI:78776"/>
        <dbReference type="ChEBI" id="CHEBI:138651"/>
        <dbReference type="EC" id="2.3.1.41"/>
    </reaction>
    <physiologicalReaction direction="left-to-right" evidence="16">
        <dbReference type="Rhea" id="RHEA:22837"/>
    </physiologicalReaction>
</comment>
<evidence type="ECO:0000256" key="3">
    <source>
        <dbReference type="ARBA" id="ARBA00011738"/>
    </source>
</evidence>
<dbReference type="PROSITE" id="PS51257">
    <property type="entry name" value="PROKAR_LIPOPROTEIN"/>
    <property type="match status" value="1"/>
</dbReference>
<keyword evidence="11" id="KW-0012">Acyltransferase</keyword>
<dbReference type="Pfam" id="PF02801">
    <property type="entry name" value="Ketoacyl-synt_C"/>
    <property type="match status" value="1"/>
</dbReference>
<dbReference type="InterPro" id="IPR016039">
    <property type="entry name" value="Thiolase-like"/>
</dbReference>
<dbReference type="OrthoDB" id="9808669at2"/>
<evidence type="ECO:0000256" key="11">
    <source>
        <dbReference type="ARBA" id="ARBA00023315"/>
    </source>
</evidence>
<proteinExistence type="inferred from homology"/>
<feature type="domain" description="Ketosynthase family 3 (KS3)" evidence="18">
    <location>
        <begin position="2"/>
        <end position="405"/>
    </location>
</feature>
<dbReference type="InterPro" id="IPR014030">
    <property type="entry name" value="Ketoacyl_synth_N"/>
</dbReference>
<dbReference type="InterPro" id="IPR020615">
    <property type="entry name" value="Thiolase_acyl_enz_int_AS"/>
</dbReference>
<dbReference type="EC" id="2.3.1.41" evidence="4"/>
<evidence type="ECO:0000256" key="13">
    <source>
        <dbReference type="ARBA" id="ARBA00041620"/>
    </source>
</evidence>
<keyword evidence="10" id="KW-0275">Fatty acid biosynthesis</keyword>
<dbReference type="PANTHER" id="PTHR11712">
    <property type="entry name" value="POLYKETIDE SYNTHASE-RELATED"/>
    <property type="match status" value="1"/>
</dbReference>
<dbReference type="SUPFAM" id="SSF53901">
    <property type="entry name" value="Thiolase-like"/>
    <property type="match status" value="2"/>
</dbReference>
<dbReference type="EMBL" id="QLSZ01000007">
    <property type="protein sequence ID" value="RAR71513.1"/>
    <property type="molecule type" value="Genomic_DNA"/>
</dbReference>
<dbReference type="GO" id="GO:0004315">
    <property type="term" value="F:3-oxoacyl-[acyl-carrier-protein] synthase activity"/>
    <property type="evidence" value="ECO:0007669"/>
    <property type="project" value="UniProtKB-EC"/>
</dbReference>
<dbReference type="InterPro" id="IPR018201">
    <property type="entry name" value="Ketoacyl_synth_AS"/>
</dbReference>
<accession>A0A328YEE4</accession>
<evidence type="ECO:0000256" key="17">
    <source>
        <dbReference type="RuleBase" id="RU003694"/>
    </source>
</evidence>
<dbReference type="PANTHER" id="PTHR11712:SF306">
    <property type="entry name" value="3-OXOACYL-[ACYL-CARRIER-PROTEIN] SYNTHASE 1"/>
    <property type="match status" value="1"/>
</dbReference>
<evidence type="ECO:0000256" key="6">
    <source>
        <dbReference type="ARBA" id="ARBA00022516"/>
    </source>
</evidence>
<evidence type="ECO:0000256" key="7">
    <source>
        <dbReference type="ARBA" id="ARBA00022679"/>
    </source>
</evidence>
<evidence type="ECO:0000256" key="12">
    <source>
        <dbReference type="ARBA" id="ARBA00039450"/>
    </source>
</evidence>
<keyword evidence="8" id="KW-0276">Fatty acid metabolism</keyword>
<dbReference type="Proteomes" id="UP000248840">
    <property type="component" value="Unassembled WGS sequence"/>
</dbReference>
<evidence type="ECO:0000256" key="8">
    <source>
        <dbReference type="ARBA" id="ARBA00022832"/>
    </source>
</evidence>
<dbReference type="InterPro" id="IPR020841">
    <property type="entry name" value="PKS_Beta-ketoAc_synthase_dom"/>
</dbReference>
<comment type="subunit">
    <text evidence="3">Homodimer.</text>
</comment>
<keyword evidence="6" id="KW-0444">Lipid biosynthesis</keyword>
<evidence type="ECO:0000313" key="20">
    <source>
        <dbReference type="Proteomes" id="UP000248840"/>
    </source>
</evidence>
<dbReference type="PROSITE" id="PS52004">
    <property type="entry name" value="KS3_2"/>
    <property type="match status" value="1"/>
</dbReference>
<dbReference type="InterPro" id="IPR014031">
    <property type="entry name" value="Ketoacyl_synth_C"/>
</dbReference>
<keyword evidence="20" id="KW-1185">Reference proteome</keyword>
<evidence type="ECO:0000256" key="4">
    <source>
        <dbReference type="ARBA" id="ARBA00013191"/>
    </source>
</evidence>
<keyword evidence="7 17" id="KW-0808">Transferase</keyword>
<evidence type="ECO:0000259" key="18">
    <source>
        <dbReference type="PROSITE" id="PS52004"/>
    </source>
</evidence>
<dbReference type="PROSITE" id="PS00098">
    <property type="entry name" value="THIOLASE_1"/>
    <property type="match status" value="1"/>
</dbReference>
<dbReference type="SMART" id="SM00825">
    <property type="entry name" value="PKS_KS"/>
    <property type="match status" value="1"/>
</dbReference>
<keyword evidence="9" id="KW-0443">Lipid metabolism</keyword>
<reference evidence="19 20" key="1">
    <citation type="submission" date="2018-06" db="EMBL/GenBank/DDBJ databases">
        <title>Genomic Encyclopedia of Archaeal and Bacterial Type Strains, Phase II (KMG-II): from individual species to whole genera.</title>
        <authorList>
            <person name="Goeker M."/>
        </authorList>
    </citation>
    <scope>NUCLEOTIDE SEQUENCE [LARGE SCALE GENOMIC DNA]</scope>
    <source>
        <strain evidence="19 20">DSM 25663</strain>
    </source>
</reference>
<comment type="caution">
    <text evidence="19">The sequence shown here is derived from an EMBL/GenBank/DDBJ whole genome shotgun (WGS) entry which is preliminary data.</text>
</comment>
<comment type="catalytic activity">
    <reaction evidence="15">
        <text>(3Z)-decenoyl-[ACP] + malonyl-[ACP] + H(+) = 3-oxo-(5Z)-dodecenoyl-[ACP] + holo-[ACP] + CO2</text>
        <dbReference type="Rhea" id="RHEA:54940"/>
        <dbReference type="Rhea" id="RHEA-COMP:9623"/>
        <dbReference type="Rhea" id="RHEA-COMP:9685"/>
        <dbReference type="Rhea" id="RHEA-COMP:9927"/>
        <dbReference type="Rhea" id="RHEA-COMP:14042"/>
        <dbReference type="ChEBI" id="CHEBI:15378"/>
        <dbReference type="ChEBI" id="CHEBI:16526"/>
        <dbReference type="ChEBI" id="CHEBI:64479"/>
        <dbReference type="ChEBI" id="CHEBI:78449"/>
        <dbReference type="ChEBI" id="CHEBI:78798"/>
        <dbReference type="ChEBI" id="CHEBI:138410"/>
    </reaction>
    <physiologicalReaction direction="left-to-right" evidence="15">
        <dbReference type="Rhea" id="RHEA:54941"/>
    </physiologicalReaction>
</comment>
<comment type="similarity">
    <text evidence="2 17">Belongs to the thiolase-like superfamily. Beta-ketoacyl-ACP synthases family.</text>
</comment>
<dbReference type="RefSeq" id="WP_112113361.1">
    <property type="nucleotide sequence ID" value="NZ_QLSZ01000007.1"/>
</dbReference>
<evidence type="ECO:0000256" key="10">
    <source>
        <dbReference type="ARBA" id="ARBA00023160"/>
    </source>
</evidence>
<dbReference type="AlphaFoldDB" id="A0A328YEE4"/>
<sequence>MERRVVITGMGIYSCIGTSLEEVKQSLYEGKSGIVYDEERKEFGFQSAITGMVPKPDLKNLLNRRQRVSIGEETEYAYMATIEALKNAQIEDAFFDENEVGIIYGNDSVSKAIIDATDIIREKKDTALIGSGAIFKSMNSTITMNLSTIFRLRGINMSISAACASGSHSVGLAYLLIKQGLQDIVICGGAQEINKYAMASFDGLGVFSPNEQEPYKASRPFDANRDGLVPSGGGATLIIESYESAVERGAPIIAEIVGYGFSSNGGHISTPNVDGPATAMRRALEQAGMQPSEVGYINAHATSTPVGDANEAKAIFEVFGENGPYVSSTKSMTGHECWMAGASEIIYSTLMMQNSFIAPNINFETPDEDSEKINLVNKTLNKKFDVYLSNSFGFGGTNSAIVVKKI</sequence>
<dbReference type="Pfam" id="PF00109">
    <property type="entry name" value="ketoacyl-synt"/>
    <property type="match status" value="1"/>
</dbReference>